<dbReference type="InterPro" id="IPR018520">
    <property type="entry name" value="UPP_synth-like_CS"/>
</dbReference>
<dbReference type="PANTHER" id="PTHR10291:SF0">
    <property type="entry name" value="DEHYDRODOLICHYL DIPHOSPHATE SYNTHASE 2"/>
    <property type="match status" value="1"/>
</dbReference>
<name>A0AAW2H6F5_9NEOP</name>
<evidence type="ECO:0000313" key="5">
    <source>
        <dbReference type="EMBL" id="KAL0263880.1"/>
    </source>
</evidence>
<dbReference type="CDD" id="cd00475">
    <property type="entry name" value="Cis_IPPS"/>
    <property type="match status" value="1"/>
</dbReference>
<reference evidence="5" key="1">
    <citation type="journal article" date="2024" name="Gigascience">
        <title>Chromosome-level genome of the poultry shaft louse Menopon gallinae provides insight into the host-switching and adaptive evolution of parasitic lice.</title>
        <authorList>
            <person name="Xu Y."/>
            <person name="Ma L."/>
            <person name="Liu S."/>
            <person name="Liang Y."/>
            <person name="Liu Q."/>
            <person name="He Z."/>
            <person name="Tian L."/>
            <person name="Duan Y."/>
            <person name="Cai W."/>
            <person name="Li H."/>
            <person name="Song F."/>
        </authorList>
    </citation>
    <scope>NUCLEOTIDE SEQUENCE</scope>
    <source>
        <strain evidence="5">Cailab_2023a</strain>
    </source>
</reference>
<dbReference type="Pfam" id="PF01255">
    <property type="entry name" value="Prenyltransf"/>
    <property type="match status" value="1"/>
</dbReference>
<dbReference type="InterPro" id="IPR036424">
    <property type="entry name" value="UPP_synth-like_sf"/>
</dbReference>
<comment type="catalytic activity">
    <reaction evidence="3">
        <text>n isopentenyl diphosphate + (2E,6E)-farnesyl diphosphate = a di-trans,poly-cis-polyprenyl diphosphate + n diphosphate</text>
        <dbReference type="Rhea" id="RHEA:53008"/>
        <dbReference type="Rhea" id="RHEA-COMP:19494"/>
        <dbReference type="ChEBI" id="CHEBI:33019"/>
        <dbReference type="ChEBI" id="CHEBI:128769"/>
        <dbReference type="ChEBI" id="CHEBI:136960"/>
        <dbReference type="ChEBI" id="CHEBI:175763"/>
        <dbReference type="EC" id="2.5.1.87"/>
    </reaction>
</comment>
<dbReference type="Gene3D" id="3.40.1180.10">
    <property type="entry name" value="Decaprenyl diphosphate synthase-like"/>
    <property type="match status" value="1"/>
</dbReference>
<dbReference type="HAMAP" id="MF_01139">
    <property type="entry name" value="ISPT"/>
    <property type="match status" value="1"/>
</dbReference>
<dbReference type="AlphaFoldDB" id="A0AAW2H6F5"/>
<gene>
    <name evidence="5" type="ORF">PYX00_011181</name>
</gene>
<evidence type="ECO:0000256" key="2">
    <source>
        <dbReference type="ARBA" id="ARBA00022679"/>
    </source>
</evidence>
<dbReference type="EMBL" id="JARGDH010000093">
    <property type="protein sequence ID" value="KAL0263880.1"/>
    <property type="molecule type" value="Genomic_DNA"/>
</dbReference>
<dbReference type="EC" id="2.5.1.-" evidence="4"/>
<dbReference type="PANTHER" id="PTHR10291">
    <property type="entry name" value="DEHYDRODOLICHYL DIPHOSPHATE SYNTHASE FAMILY MEMBER"/>
    <property type="match status" value="1"/>
</dbReference>
<dbReference type="NCBIfam" id="TIGR00055">
    <property type="entry name" value="uppS"/>
    <property type="match status" value="1"/>
</dbReference>
<proteinExistence type="inferred from homology"/>
<comment type="similarity">
    <text evidence="4">Belongs to the UPP synthase family.</text>
</comment>
<evidence type="ECO:0000256" key="3">
    <source>
        <dbReference type="ARBA" id="ARBA00047353"/>
    </source>
</evidence>
<evidence type="ECO:0000256" key="1">
    <source>
        <dbReference type="ARBA" id="ARBA00001946"/>
    </source>
</evidence>
<protein>
    <recommendedName>
        <fullName evidence="4">Alkyl transferase</fullName>
        <ecNumber evidence="4">2.5.1.-</ecNumber>
    </recommendedName>
</protein>
<accession>A0AAW2H6F5</accession>
<evidence type="ECO:0000256" key="4">
    <source>
        <dbReference type="RuleBase" id="RU363018"/>
    </source>
</evidence>
<comment type="caution">
    <text evidence="5">The sequence shown here is derived from an EMBL/GenBank/DDBJ whole genome shotgun (WGS) entry which is preliminary data.</text>
</comment>
<comment type="cofactor">
    <cofactor evidence="1">
        <name>Mg(2+)</name>
        <dbReference type="ChEBI" id="CHEBI:18420"/>
    </cofactor>
</comment>
<dbReference type="InterPro" id="IPR001441">
    <property type="entry name" value="UPP_synth-like"/>
</dbReference>
<dbReference type="SUPFAM" id="SSF64005">
    <property type="entry name" value="Undecaprenyl diphosphate synthase"/>
    <property type="match status" value="1"/>
</dbReference>
<keyword evidence="2 4" id="KW-0808">Transferase</keyword>
<sequence>MSNLVKHVAIIMDGNRRWAKLHNCSYEESYKKSVTTVQNLVEATLEAKIPYLTLFAFSTDNNKRSTKEISLLKELMNTYIDQEANKLSEKNIKFNVIGDYYQFDNNLATKLNKLKQNQVNDTKLTITIALNYSGKNDIIQAVNKAIENPERNFKSNPLQQNEIEEFLLTSQLPDPDILIRTGGYKRLSNFFLWQISYTELFFLDILWPDFNKEHFLNIIKEFHFIERKYGK</sequence>
<organism evidence="5">
    <name type="scientific">Menopon gallinae</name>
    <name type="common">poultry shaft louse</name>
    <dbReference type="NCBI Taxonomy" id="328185"/>
    <lineage>
        <taxon>Eukaryota</taxon>
        <taxon>Metazoa</taxon>
        <taxon>Ecdysozoa</taxon>
        <taxon>Arthropoda</taxon>
        <taxon>Hexapoda</taxon>
        <taxon>Insecta</taxon>
        <taxon>Pterygota</taxon>
        <taxon>Neoptera</taxon>
        <taxon>Paraneoptera</taxon>
        <taxon>Psocodea</taxon>
        <taxon>Troctomorpha</taxon>
        <taxon>Phthiraptera</taxon>
        <taxon>Amblycera</taxon>
        <taxon>Menoponidae</taxon>
        <taxon>Menopon</taxon>
    </lineage>
</organism>
<dbReference type="GO" id="GO:0016094">
    <property type="term" value="P:polyprenol biosynthetic process"/>
    <property type="evidence" value="ECO:0007669"/>
    <property type="project" value="TreeGrafter"/>
</dbReference>
<dbReference type="PROSITE" id="PS01066">
    <property type="entry name" value="UPP_SYNTHASE"/>
    <property type="match status" value="1"/>
</dbReference>
<dbReference type="GO" id="GO:0045547">
    <property type="term" value="F:ditrans,polycis-polyprenyl diphosphate synthase [(2E,6E)-farnesyl diphosphate specific] activity"/>
    <property type="evidence" value="ECO:0007669"/>
    <property type="project" value="UniProtKB-EC"/>
</dbReference>